<accession>A0A8S9NDI5</accession>
<organism evidence="2 3">
    <name type="scientific">Brassica cretica</name>
    <name type="common">Mustard</name>
    <dbReference type="NCBI Taxonomy" id="69181"/>
    <lineage>
        <taxon>Eukaryota</taxon>
        <taxon>Viridiplantae</taxon>
        <taxon>Streptophyta</taxon>
        <taxon>Embryophyta</taxon>
        <taxon>Tracheophyta</taxon>
        <taxon>Spermatophyta</taxon>
        <taxon>Magnoliopsida</taxon>
        <taxon>eudicotyledons</taxon>
        <taxon>Gunneridae</taxon>
        <taxon>Pentapetalae</taxon>
        <taxon>rosids</taxon>
        <taxon>malvids</taxon>
        <taxon>Brassicales</taxon>
        <taxon>Brassicaceae</taxon>
        <taxon>Brassiceae</taxon>
        <taxon>Brassica</taxon>
    </lineage>
</organism>
<sequence>MQRPSFLLSNQRITLTVLGDHASLSCLLSSIPKIGDPEHIRTESNSRSQKRVAEDDDRLIGGAEQVE</sequence>
<evidence type="ECO:0000256" key="1">
    <source>
        <dbReference type="SAM" id="MobiDB-lite"/>
    </source>
</evidence>
<evidence type="ECO:0000313" key="2">
    <source>
        <dbReference type="EMBL" id="KAF3500216.1"/>
    </source>
</evidence>
<gene>
    <name evidence="2" type="ORF">F2Q69_00045111</name>
</gene>
<evidence type="ECO:0000313" key="3">
    <source>
        <dbReference type="Proteomes" id="UP000712600"/>
    </source>
</evidence>
<dbReference type="EMBL" id="QGKX02001621">
    <property type="protein sequence ID" value="KAF3500216.1"/>
    <property type="molecule type" value="Genomic_DNA"/>
</dbReference>
<proteinExistence type="predicted"/>
<feature type="compositionally biased region" description="Basic and acidic residues" evidence="1">
    <location>
        <begin position="35"/>
        <end position="44"/>
    </location>
</feature>
<comment type="caution">
    <text evidence="2">The sequence shown here is derived from an EMBL/GenBank/DDBJ whole genome shotgun (WGS) entry which is preliminary data.</text>
</comment>
<reference evidence="2" key="1">
    <citation type="submission" date="2019-12" db="EMBL/GenBank/DDBJ databases">
        <title>Genome sequencing and annotation of Brassica cretica.</title>
        <authorList>
            <person name="Studholme D.J."/>
            <person name="Sarris P."/>
        </authorList>
    </citation>
    <scope>NUCLEOTIDE SEQUENCE</scope>
    <source>
        <strain evidence="2">PFS-109/04</strain>
        <tissue evidence="2">Leaf</tissue>
    </source>
</reference>
<dbReference type="Proteomes" id="UP000712600">
    <property type="component" value="Unassembled WGS sequence"/>
</dbReference>
<dbReference type="AlphaFoldDB" id="A0A8S9NDI5"/>
<name>A0A8S9NDI5_BRACR</name>
<feature type="region of interest" description="Disordered" evidence="1">
    <location>
        <begin position="35"/>
        <end position="67"/>
    </location>
</feature>
<protein>
    <submittedName>
        <fullName evidence="2">Uncharacterized protein</fullName>
    </submittedName>
</protein>